<evidence type="ECO:0000313" key="1">
    <source>
        <dbReference type="EMBL" id="AYV80030.1"/>
    </source>
</evidence>
<organism evidence="1">
    <name type="scientific">Gaeavirus sp</name>
    <dbReference type="NCBI Taxonomy" id="2487767"/>
    <lineage>
        <taxon>Viruses</taxon>
        <taxon>Varidnaviria</taxon>
        <taxon>Bamfordvirae</taxon>
        <taxon>Nucleocytoviricota</taxon>
        <taxon>Megaviricetes</taxon>
        <taxon>Imitervirales</taxon>
        <taxon>Mimiviridae</taxon>
        <taxon>Klosneuvirinae</taxon>
    </lineage>
</organism>
<proteinExistence type="predicted"/>
<sequence>MVYRPCLEVNEESHARPAKPRPRRLVAQNVLNVHRQVEKKDVLARHPARSQPRRLAVVAANEAANKLTEFNRSY</sequence>
<gene>
    <name evidence="1" type="ORF">Gaeavirus6_5</name>
</gene>
<name>A0A3G4ZYU6_9VIRU</name>
<protein>
    <submittedName>
        <fullName evidence="1">Uncharacterized protein</fullName>
    </submittedName>
</protein>
<dbReference type="EMBL" id="MK072204">
    <property type="protein sequence ID" value="AYV80030.1"/>
    <property type="molecule type" value="Genomic_DNA"/>
</dbReference>
<accession>A0A3G4ZYU6</accession>
<reference evidence="1" key="1">
    <citation type="submission" date="2018-10" db="EMBL/GenBank/DDBJ databases">
        <title>Hidden diversity of soil giant viruses.</title>
        <authorList>
            <person name="Schulz F."/>
            <person name="Alteio L."/>
            <person name="Goudeau D."/>
            <person name="Ryan E.M."/>
            <person name="Malmstrom R.R."/>
            <person name="Blanchard J."/>
            <person name="Woyke T."/>
        </authorList>
    </citation>
    <scope>NUCLEOTIDE SEQUENCE</scope>
    <source>
        <strain evidence="1">GAV1</strain>
    </source>
</reference>